<dbReference type="PANTHER" id="PTHR12431:SF16">
    <property type="entry name" value="SORTING NEXIN-17"/>
    <property type="match status" value="1"/>
</dbReference>
<evidence type="ECO:0000256" key="13">
    <source>
        <dbReference type="SAM" id="MobiDB-lite"/>
    </source>
</evidence>
<evidence type="ECO:0000256" key="8">
    <source>
        <dbReference type="ARBA" id="ARBA00022927"/>
    </source>
</evidence>
<dbReference type="InterPro" id="IPR040842">
    <property type="entry name" value="SNX17/31_FERM"/>
</dbReference>
<dbReference type="PROSITE" id="PS50200">
    <property type="entry name" value="RA"/>
    <property type="match status" value="1"/>
</dbReference>
<evidence type="ECO:0000256" key="12">
    <source>
        <dbReference type="ARBA" id="ARBA00045612"/>
    </source>
</evidence>
<dbReference type="AlphaFoldDB" id="A0AAJ7T3A9"/>
<dbReference type="Pfam" id="PF21271">
    <property type="entry name" value="SNX17-31_F2_FERM"/>
    <property type="match status" value="1"/>
</dbReference>
<dbReference type="InterPro" id="IPR000159">
    <property type="entry name" value="RA_dom"/>
</dbReference>
<dbReference type="Pfam" id="PF21273">
    <property type="entry name" value="SNX17-27-31_F1_FERM"/>
    <property type="match status" value="1"/>
</dbReference>
<dbReference type="KEGG" id="pmrn:116942527"/>
<evidence type="ECO:0000256" key="4">
    <source>
        <dbReference type="ARBA" id="ARBA00015282"/>
    </source>
</evidence>
<evidence type="ECO:0000256" key="5">
    <source>
        <dbReference type="ARBA" id="ARBA00022448"/>
    </source>
</evidence>
<feature type="region of interest" description="Disordered" evidence="13">
    <location>
        <begin position="492"/>
        <end position="519"/>
    </location>
</feature>
<name>A0AAJ7T3A9_PETMA</name>
<comment type="subcellular location">
    <subcellularLocation>
        <location evidence="1">Cytoplasmic vesicle membrane</location>
        <topology evidence="1">Peripheral membrane protein</topology>
        <orientation evidence="1">Cytoplasmic side</orientation>
    </subcellularLocation>
    <subcellularLocation>
        <location evidence="2">Early endosome</location>
    </subcellularLocation>
</comment>
<dbReference type="InterPro" id="IPR048763">
    <property type="entry name" value="SNX17-31_FERM_F1"/>
</dbReference>
<dbReference type="FunFam" id="3.10.20.90:FF:000094">
    <property type="entry name" value="Sorting nexin-17 isoform1"/>
    <property type="match status" value="1"/>
</dbReference>
<reference evidence="17" key="1">
    <citation type="submission" date="2025-08" db="UniProtKB">
        <authorList>
            <consortium name="RefSeq"/>
        </authorList>
    </citation>
    <scope>IDENTIFICATION</scope>
    <source>
        <tissue evidence="17">Sperm</tissue>
    </source>
</reference>
<dbReference type="InterPro" id="IPR036871">
    <property type="entry name" value="PX_dom_sf"/>
</dbReference>
<dbReference type="InterPro" id="IPR048767">
    <property type="entry name" value="SNX17-31_FERM_F2"/>
</dbReference>
<dbReference type="GO" id="GO:0032456">
    <property type="term" value="P:endocytic recycling"/>
    <property type="evidence" value="ECO:0007669"/>
    <property type="project" value="TreeGrafter"/>
</dbReference>
<protein>
    <recommendedName>
        <fullName evidence="4">Sorting nexin-17</fullName>
    </recommendedName>
</protein>
<dbReference type="Gene3D" id="3.10.20.90">
    <property type="entry name" value="Phosphatidylinositol 3-kinase Catalytic Subunit, Chain A, domain 1"/>
    <property type="match status" value="1"/>
</dbReference>
<gene>
    <name evidence="17" type="primary">LOC116942527</name>
</gene>
<dbReference type="FunFam" id="2.30.29.30:FF:000145">
    <property type="entry name" value="Sorting nexin-17 isoform1"/>
    <property type="match status" value="1"/>
</dbReference>
<dbReference type="GO" id="GO:0007165">
    <property type="term" value="P:signal transduction"/>
    <property type="evidence" value="ECO:0007669"/>
    <property type="project" value="InterPro"/>
</dbReference>
<sequence length="519" mass="57962">MHFSIPDTEEWAGEAARFVTYNIHVNGALHCRVRYSQMHGLHEQLKRCSGGGVGQMFPPKRLLPLSSAQVEQRRELLERYIQAVSQDPVLGTSEVFHSFLRKAQQDTQQVPSQAVQLQVLLANGQMVSVHVESTHQTDDILEAVAAKLELPEELVHYFALFLVRDRGGGAFSFIRRLQEFELPYISVTSLQSLDYKIVLRKSYWDTAYDDDIMESIVGLNLLYIQAVSDVERGWIVASKEQLQQLKSLQDKGSKKEYIQFSQTLKYYGYLQFDPCITDFPEKGCKVIVAVGNKELNFRVLLSSDQAKEGSFKVTRMRCWRVASCVTTAARHGAPSQVAASNGLVSAPPLSATLRATTSPAEVRLELAFEYLITKDKLQWISISSQQAIMMSICLQGMVDELMIKKSGGKIRKARLVEMREEKNRGFMQCHLVRPQMKRGRLSSRVEFSNKHSPPQTSPESAKELPTVRVSSKLSSMSLRGLACSALVGGLASRGSQVRGGSGDGYLENDAFEGIGDDDL</sequence>
<dbReference type="Gene3D" id="2.30.29.30">
    <property type="entry name" value="Pleckstrin-homology domain (PH domain)/Phosphotyrosine-binding domain (PTB)"/>
    <property type="match status" value="1"/>
</dbReference>
<comment type="function">
    <text evidence="12">Critical regulator of endosomal recycling of numerous surface proteins, including integrins, signaling receptor and channels. Binds to NPxY sequences in the cytoplasmic tails of target cargos. Associates with retriever and CCC complexes to prevent lysosomal degradation and promote cell surface recycling of numerous cargos such as integrins ITGB1, ITGB5 and their associated alpha subunits. Also required for maintenance of normal cell surface levels of APP and LRP1. Interacts with membranes containing phosphatidylinositol 3-phosphate (PtdIns(3P)).</text>
</comment>
<organism evidence="16 17">
    <name type="scientific">Petromyzon marinus</name>
    <name type="common">Sea lamprey</name>
    <dbReference type="NCBI Taxonomy" id="7757"/>
    <lineage>
        <taxon>Eukaryota</taxon>
        <taxon>Metazoa</taxon>
        <taxon>Chordata</taxon>
        <taxon>Craniata</taxon>
        <taxon>Vertebrata</taxon>
        <taxon>Cyclostomata</taxon>
        <taxon>Hyperoartia</taxon>
        <taxon>Petromyzontiformes</taxon>
        <taxon>Petromyzontidae</taxon>
        <taxon>Petromyzon</taxon>
    </lineage>
</organism>
<keyword evidence="10" id="KW-0472">Membrane</keyword>
<evidence type="ECO:0000256" key="11">
    <source>
        <dbReference type="ARBA" id="ARBA00023329"/>
    </source>
</evidence>
<dbReference type="CDD" id="cd06885">
    <property type="entry name" value="PX_SNX17_31"/>
    <property type="match status" value="1"/>
</dbReference>
<evidence type="ECO:0000256" key="1">
    <source>
        <dbReference type="ARBA" id="ARBA00004180"/>
    </source>
</evidence>
<keyword evidence="7" id="KW-0967">Endosome</keyword>
<dbReference type="Gene3D" id="3.30.1520.10">
    <property type="entry name" value="Phox-like domain"/>
    <property type="match status" value="1"/>
</dbReference>
<accession>A0AAJ7T3A9</accession>
<feature type="domain" description="PX" evidence="14">
    <location>
        <begin position="1"/>
        <end position="107"/>
    </location>
</feature>
<dbReference type="Pfam" id="PF00787">
    <property type="entry name" value="PX"/>
    <property type="match status" value="1"/>
</dbReference>
<evidence type="ECO:0000256" key="7">
    <source>
        <dbReference type="ARBA" id="ARBA00022753"/>
    </source>
</evidence>
<evidence type="ECO:0000256" key="9">
    <source>
        <dbReference type="ARBA" id="ARBA00023121"/>
    </source>
</evidence>
<evidence type="ECO:0000256" key="2">
    <source>
        <dbReference type="ARBA" id="ARBA00004412"/>
    </source>
</evidence>
<keyword evidence="9" id="KW-0446">Lipid-binding</keyword>
<dbReference type="FunFam" id="1.20.80.60:FF:000001">
    <property type="entry name" value="Sorting nexin-17 isoform1"/>
    <property type="match status" value="1"/>
</dbReference>
<dbReference type="GO" id="GO:0035091">
    <property type="term" value="F:phosphatidylinositol binding"/>
    <property type="evidence" value="ECO:0007669"/>
    <property type="project" value="InterPro"/>
</dbReference>
<dbReference type="InterPro" id="IPR028666">
    <property type="entry name" value="SNX17_FERM_N"/>
</dbReference>
<keyword evidence="11" id="KW-0968">Cytoplasmic vesicle</keyword>
<dbReference type="Proteomes" id="UP001318040">
    <property type="component" value="Chromosome 15"/>
</dbReference>
<dbReference type="GO" id="GO:0006886">
    <property type="term" value="P:intracellular protein transport"/>
    <property type="evidence" value="ECO:0007669"/>
    <property type="project" value="TreeGrafter"/>
</dbReference>
<evidence type="ECO:0000313" key="17">
    <source>
        <dbReference type="RefSeq" id="XP_032810430.1"/>
    </source>
</evidence>
<dbReference type="InterPro" id="IPR037836">
    <property type="entry name" value="SNX17_FERM-like_dom"/>
</dbReference>
<dbReference type="SMART" id="SM00312">
    <property type="entry name" value="PX"/>
    <property type="match status" value="1"/>
</dbReference>
<dbReference type="CDD" id="cd13337">
    <property type="entry name" value="FERM-like_C_SNX17"/>
    <property type="match status" value="1"/>
</dbReference>
<dbReference type="CDD" id="cd16121">
    <property type="entry name" value="FERM_F1_SNX17"/>
    <property type="match status" value="1"/>
</dbReference>
<dbReference type="FunFam" id="3.30.1520.10:FF:000008">
    <property type="entry name" value="Sorting nexin-17 isoform1"/>
    <property type="match status" value="1"/>
</dbReference>
<proteinExistence type="inferred from homology"/>
<keyword evidence="16" id="KW-1185">Reference proteome</keyword>
<dbReference type="PANTHER" id="PTHR12431">
    <property type="entry name" value="SORTING NEXIN 17 AND 27"/>
    <property type="match status" value="1"/>
</dbReference>
<keyword evidence="8" id="KW-0653">Protein transport</keyword>
<evidence type="ECO:0000259" key="15">
    <source>
        <dbReference type="PROSITE" id="PS50200"/>
    </source>
</evidence>
<evidence type="ECO:0000259" key="14">
    <source>
        <dbReference type="PROSITE" id="PS50195"/>
    </source>
</evidence>
<evidence type="ECO:0000256" key="10">
    <source>
        <dbReference type="ARBA" id="ARBA00023136"/>
    </source>
</evidence>
<dbReference type="Pfam" id="PF18116">
    <property type="entry name" value="SNX17_FERM_C"/>
    <property type="match status" value="2"/>
</dbReference>
<dbReference type="GO" id="GO:0005769">
    <property type="term" value="C:early endosome"/>
    <property type="evidence" value="ECO:0007669"/>
    <property type="project" value="UniProtKB-SubCell"/>
</dbReference>
<dbReference type="SUPFAM" id="SSF64268">
    <property type="entry name" value="PX domain"/>
    <property type="match status" value="1"/>
</dbReference>
<comment type="similarity">
    <text evidence="3">Belongs to the sorting nexin family.</text>
</comment>
<dbReference type="Gene3D" id="1.20.80.60">
    <property type="match status" value="1"/>
</dbReference>
<keyword evidence="6" id="KW-0963">Cytoplasm</keyword>
<keyword evidence="5" id="KW-0813">Transport</keyword>
<feature type="domain" description="Ras-associating" evidence="15">
    <location>
        <begin position="115"/>
        <end position="204"/>
    </location>
</feature>
<evidence type="ECO:0000256" key="3">
    <source>
        <dbReference type="ARBA" id="ARBA00010883"/>
    </source>
</evidence>
<dbReference type="PROSITE" id="PS50195">
    <property type="entry name" value="PX"/>
    <property type="match status" value="1"/>
</dbReference>
<feature type="compositionally biased region" description="Polar residues" evidence="13">
    <location>
        <begin position="450"/>
        <end position="459"/>
    </location>
</feature>
<evidence type="ECO:0000313" key="16">
    <source>
        <dbReference type="Proteomes" id="UP001318040"/>
    </source>
</evidence>
<dbReference type="RefSeq" id="XP_032810430.1">
    <property type="nucleotide sequence ID" value="XM_032954539.1"/>
</dbReference>
<evidence type="ECO:0000256" key="6">
    <source>
        <dbReference type="ARBA" id="ARBA00022490"/>
    </source>
</evidence>
<dbReference type="GO" id="GO:0030659">
    <property type="term" value="C:cytoplasmic vesicle membrane"/>
    <property type="evidence" value="ECO:0007669"/>
    <property type="project" value="UniProtKB-SubCell"/>
</dbReference>
<feature type="region of interest" description="Disordered" evidence="13">
    <location>
        <begin position="443"/>
        <end position="466"/>
    </location>
</feature>
<dbReference type="InterPro" id="IPR011993">
    <property type="entry name" value="PH-like_dom_sf"/>
</dbReference>
<dbReference type="InterPro" id="IPR001683">
    <property type="entry name" value="PX_dom"/>
</dbReference>